<reference evidence="9" key="2">
    <citation type="submission" date="2025-09" db="UniProtKB">
        <authorList>
            <consortium name="Ensembl"/>
        </authorList>
    </citation>
    <scope>IDENTIFICATION</scope>
</reference>
<comment type="subcellular location">
    <subcellularLocation>
        <location evidence="1 6">Nucleus</location>
    </subcellularLocation>
</comment>
<dbReference type="FunFam" id="2.60.40.820:FF:000016">
    <property type="entry name" value="T-box transcription factor TBX2-A"/>
    <property type="match status" value="1"/>
</dbReference>
<keyword evidence="5 6" id="KW-0539">Nucleus</keyword>
<feature type="domain" description="T-box" evidence="8">
    <location>
        <begin position="89"/>
        <end position="267"/>
    </location>
</feature>
<dbReference type="GO" id="GO:0045893">
    <property type="term" value="P:positive regulation of DNA-templated transcription"/>
    <property type="evidence" value="ECO:0007669"/>
    <property type="project" value="InterPro"/>
</dbReference>
<dbReference type="InterPro" id="IPR036960">
    <property type="entry name" value="T-box_sf"/>
</dbReference>
<dbReference type="Gene3D" id="2.60.40.820">
    <property type="entry name" value="Transcription factor, T-box"/>
    <property type="match status" value="1"/>
</dbReference>
<dbReference type="GO" id="GO:0000785">
    <property type="term" value="C:chromatin"/>
    <property type="evidence" value="ECO:0007669"/>
    <property type="project" value="TreeGrafter"/>
</dbReference>
<evidence type="ECO:0000259" key="8">
    <source>
        <dbReference type="PROSITE" id="PS50252"/>
    </source>
</evidence>
<dbReference type="Pfam" id="PF00907">
    <property type="entry name" value="T-box"/>
    <property type="match status" value="1"/>
</dbReference>
<dbReference type="GeneTree" id="ENSGT00940000158066"/>
<keyword evidence="10" id="KW-1185">Reference proteome</keyword>
<dbReference type="CDD" id="cd20188">
    <property type="entry name" value="T-box_TBX2_3-like"/>
    <property type="match status" value="1"/>
</dbReference>
<keyword evidence="7" id="KW-1133">Transmembrane helix</keyword>
<evidence type="ECO:0000256" key="1">
    <source>
        <dbReference type="ARBA" id="ARBA00004123"/>
    </source>
</evidence>
<dbReference type="Ensembl" id="ENSSLUT00000013359.1">
    <property type="protein sequence ID" value="ENSSLUP00000012922.1"/>
    <property type="gene ID" value="ENSSLUG00000006122.1"/>
</dbReference>
<keyword evidence="7" id="KW-0472">Membrane</keyword>
<evidence type="ECO:0000256" key="2">
    <source>
        <dbReference type="ARBA" id="ARBA00023015"/>
    </source>
</evidence>
<dbReference type="PRINTS" id="PR00937">
    <property type="entry name" value="TBOX"/>
</dbReference>
<comment type="caution">
    <text evidence="6">Lacks conserved residue(s) required for the propagation of feature annotation.</text>
</comment>
<dbReference type="PROSITE" id="PS50252">
    <property type="entry name" value="TBOX_3"/>
    <property type="match status" value="1"/>
</dbReference>
<dbReference type="PROSITE" id="PS01283">
    <property type="entry name" value="TBOX_1"/>
    <property type="match status" value="1"/>
</dbReference>
<dbReference type="GO" id="GO:0001708">
    <property type="term" value="P:cell fate specification"/>
    <property type="evidence" value="ECO:0007669"/>
    <property type="project" value="TreeGrafter"/>
</dbReference>
<evidence type="ECO:0000256" key="6">
    <source>
        <dbReference type="PROSITE-ProRule" id="PRU00201"/>
    </source>
</evidence>
<dbReference type="Proteomes" id="UP000694568">
    <property type="component" value="Unplaced"/>
</dbReference>
<dbReference type="PANTHER" id="PTHR11267">
    <property type="entry name" value="T-BOX PROTEIN-RELATED"/>
    <property type="match status" value="1"/>
</dbReference>
<dbReference type="AlphaFoldDB" id="A0A8C9XT41"/>
<dbReference type="PANTHER" id="PTHR11267:SF91">
    <property type="entry name" value="T-BOX TRANSCRIPTION FACTOR TBX3"/>
    <property type="match status" value="1"/>
</dbReference>
<protein>
    <recommendedName>
        <fullName evidence="8">T-box domain-containing protein</fullName>
    </recommendedName>
</protein>
<evidence type="ECO:0000313" key="10">
    <source>
        <dbReference type="Proteomes" id="UP000694568"/>
    </source>
</evidence>
<accession>A0A8C9XT41</accession>
<dbReference type="GO" id="GO:0000981">
    <property type="term" value="F:DNA-binding transcription factor activity, RNA polymerase II-specific"/>
    <property type="evidence" value="ECO:0007669"/>
    <property type="project" value="TreeGrafter"/>
</dbReference>
<keyword evidence="4" id="KW-0804">Transcription</keyword>
<evidence type="ECO:0000256" key="4">
    <source>
        <dbReference type="ARBA" id="ARBA00023163"/>
    </source>
</evidence>
<dbReference type="InterPro" id="IPR008967">
    <property type="entry name" value="p53-like_TF_DNA-bd_sf"/>
</dbReference>
<dbReference type="GO" id="GO:0005634">
    <property type="term" value="C:nucleus"/>
    <property type="evidence" value="ECO:0007669"/>
    <property type="project" value="UniProtKB-SubCell"/>
</dbReference>
<proteinExistence type="predicted"/>
<evidence type="ECO:0000256" key="7">
    <source>
        <dbReference type="SAM" id="Phobius"/>
    </source>
</evidence>
<reference evidence="9" key="1">
    <citation type="submission" date="2025-08" db="UniProtKB">
        <authorList>
            <consortium name="Ensembl"/>
        </authorList>
    </citation>
    <scope>IDENTIFICATION</scope>
</reference>
<dbReference type="SMART" id="SM00425">
    <property type="entry name" value="TBOX"/>
    <property type="match status" value="1"/>
</dbReference>
<keyword evidence="7" id="KW-0812">Transmembrane</keyword>
<dbReference type="SUPFAM" id="SSF49417">
    <property type="entry name" value="p53-like transcription factors"/>
    <property type="match status" value="1"/>
</dbReference>
<feature type="transmembrane region" description="Helical" evidence="7">
    <location>
        <begin position="278"/>
        <end position="300"/>
    </location>
</feature>
<dbReference type="InterPro" id="IPR018186">
    <property type="entry name" value="TF_T-box_CS"/>
</dbReference>
<dbReference type="PROSITE" id="PS01264">
    <property type="entry name" value="TBOX_2"/>
    <property type="match status" value="1"/>
</dbReference>
<evidence type="ECO:0000256" key="5">
    <source>
        <dbReference type="ARBA" id="ARBA00023242"/>
    </source>
</evidence>
<keyword evidence="3 6" id="KW-0238">DNA-binding</keyword>
<keyword evidence="2" id="KW-0805">Transcription regulation</keyword>
<evidence type="ECO:0000313" key="9">
    <source>
        <dbReference type="Ensembl" id="ENSSLUP00000012922.1"/>
    </source>
</evidence>
<name>A0A8C9XT41_SANLU</name>
<organism evidence="9 10">
    <name type="scientific">Sander lucioperca</name>
    <name type="common">Pike-perch</name>
    <name type="synonym">Perca lucioperca</name>
    <dbReference type="NCBI Taxonomy" id="283035"/>
    <lineage>
        <taxon>Eukaryota</taxon>
        <taxon>Metazoa</taxon>
        <taxon>Chordata</taxon>
        <taxon>Craniata</taxon>
        <taxon>Vertebrata</taxon>
        <taxon>Euteleostomi</taxon>
        <taxon>Actinopterygii</taxon>
        <taxon>Neopterygii</taxon>
        <taxon>Teleostei</taxon>
        <taxon>Neoteleostei</taxon>
        <taxon>Acanthomorphata</taxon>
        <taxon>Eupercaria</taxon>
        <taxon>Perciformes</taxon>
        <taxon>Percoidei</taxon>
        <taxon>Percidae</taxon>
        <taxon>Luciopercinae</taxon>
        <taxon>Sander</taxon>
    </lineage>
</organism>
<dbReference type="InterPro" id="IPR001699">
    <property type="entry name" value="TF_T-box"/>
</dbReference>
<sequence>PHWSTIVRKSFPFPSETMRSFSEPRAFPARGGDAACLGTILASSVPGSDASAAPVSHTACPEQSPVLYRPLDTLQKEETTEEREPKVYLEASDLWTQFHKCGTEMVITKSGRRMFPPLRARCTGMDTEAKYIFLMDIVTADDCRYKFHNSRWMVVGKADPEMPRRMYIHPDSPAPGEHWMSRVVNFHKLKLTNNISDKHGFTILNSMHRYQPRFHIVQASDVLSLPYSTFRTYAFWETQFIAVTAYQNHEITQLKIDNNPFAKGFRNTGNGRREKRQVILFISQIYPAILASCFFLIIVLRVL</sequence>
<evidence type="ECO:0000256" key="3">
    <source>
        <dbReference type="ARBA" id="ARBA00023125"/>
    </source>
</evidence>
<dbReference type="GO" id="GO:0000978">
    <property type="term" value="F:RNA polymerase II cis-regulatory region sequence-specific DNA binding"/>
    <property type="evidence" value="ECO:0007669"/>
    <property type="project" value="InterPro"/>
</dbReference>
<dbReference type="InterPro" id="IPR046360">
    <property type="entry name" value="T-box_DNA-bd"/>
</dbReference>